<evidence type="ECO:0000313" key="3">
    <source>
        <dbReference type="EMBL" id="CAA9493221.1"/>
    </source>
</evidence>
<dbReference type="PANTHER" id="PTHR33969">
    <property type="entry name" value="SEGREGATION AND CONDENSATION PROTEIN A"/>
    <property type="match status" value="1"/>
</dbReference>
<dbReference type="InterPro" id="IPR023093">
    <property type="entry name" value="ScpA-like_C"/>
</dbReference>
<dbReference type="EMBL" id="CADCVI010000240">
    <property type="protein sequence ID" value="CAA9493221.1"/>
    <property type="molecule type" value="Genomic_DNA"/>
</dbReference>
<dbReference type="Gene3D" id="6.10.250.2410">
    <property type="match status" value="1"/>
</dbReference>
<name>A0A6J4S9S2_9ACTN</name>
<organism evidence="3">
    <name type="scientific">uncultured Rubrobacteraceae bacterium</name>
    <dbReference type="NCBI Taxonomy" id="349277"/>
    <lineage>
        <taxon>Bacteria</taxon>
        <taxon>Bacillati</taxon>
        <taxon>Actinomycetota</taxon>
        <taxon>Rubrobacteria</taxon>
        <taxon>Rubrobacterales</taxon>
        <taxon>Rubrobacteraceae</taxon>
        <taxon>environmental samples</taxon>
    </lineage>
</organism>
<proteinExistence type="predicted"/>
<evidence type="ECO:0000256" key="2">
    <source>
        <dbReference type="ARBA" id="ARBA00044777"/>
    </source>
</evidence>
<dbReference type="GO" id="GO:0007059">
    <property type="term" value="P:chromosome segregation"/>
    <property type="evidence" value="ECO:0007669"/>
    <property type="project" value="UniProtKB-KW"/>
</dbReference>
<evidence type="ECO:0000256" key="1">
    <source>
        <dbReference type="ARBA" id="ARBA00022829"/>
    </source>
</evidence>
<dbReference type="Gene3D" id="1.10.10.580">
    <property type="entry name" value="Structural maintenance of chromosome 1. Chain E"/>
    <property type="match status" value="1"/>
</dbReference>
<reference evidence="3" key="1">
    <citation type="submission" date="2020-02" db="EMBL/GenBank/DDBJ databases">
        <authorList>
            <person name="Meier V. D."/>
        </authorList>
    </citation>
    <scope>NUCLEOTIDE SEQUENCE</scope>
    <source>
        <strain evidence="3">AVDCRST_MAG25</strain>
    </source>
</reference>
<dbReference type="AlphaFoldDB" id="A0A6J4S9S2"/>
<dbReference type="PANTHER" id="PTHR33969:SF2">
    <property type="entry name" value="SEGREGATION AND CONDENSATION PROTEIN A"/>
    <property type="match status" value="1"/>
</dbReference>
<protein>
    <recommendedName>
        <fullName evidence="2">Segregation and condensation protein A</fullName>
    </recommendedName>
</protein>
<accession>A0A6J4S9S2</accession>
<sequence length="249" mass="26661">MSGEVVRATGGAASLSAFTVELDVYSGPYEGLLALILREELEIFEVPLAEIVNLYRVSEGLAEGSPGALERDTDFVDSATSLVLLKGRSLVPAGSEAGEDEADEAISPEELEERLVTYLKLRRAADAIGERLRRNAGFYPSGHAPPPKPGQLRIKPEKVSAAARRAFSRTVEPETRHLGPITVTVGELVAMLRRSLVAGEPVSFEGLTRDMDRLRRAVTFAAALSLASEGSITLVQPEPFGPLTLRPAG</sequence>
<dbReference type="InterPro" id="IPR003768">
    <property type="entry name" value="ScpA"/>
</dbReference>
<gene>
    <name evidence="3" type="ORF">AVDCRST_MAG25-3479</name>
</gene>
<keyword evidence="1" id="KW-0159">Chromosome partition</keyword>
<dbReference type="Pfam" id="PF02616">
    <property type="entry name" value="SMC_ScpA"/>
    <property type="match status" value="1"/>
</dbReference>